<protein>
    <submittedName>
        <fullName evidence="3">MRG domain-containing protein</fullName>
    </submittedName>
</protein>
<dbReference type="InterPro" id="IPR038217">
    <property type="entry name" value="MRG_C_sf"/>
</dbReference>
<dbReference type="SUPFAM" id="SSF54160">
    <property type="entry name" value="Chromo domain-like"/>
    <property type="match status" value="1"/>
</dbReference>
<sequence length="380" mass="44491">MAEFVAKQNIFCRSKKDLKWYRSKIENANGKIFMVHYYNWNPKFDEFFTVDESKEHFREFTAENARLIQNEAVELLDLPFFVYTMKNLGFPNEQPNERFSKFLEKHPEALRAKSLKTSPPLCAIPSATPKVPVNLPSSYFAKKFTSSASNAINIRGPLKPMLASNNNVDIPMNSLQLNEPNEPQFTVQEIIEDAVNQAAPFFEFVENDLEKCKQNYFPRLPARVTVIDILNHYISKFYEDPIENREILAENALQMFNHFALTKLVMPHEKKYVLGVLNIAQEGVCRPKFLSLDSGIQLDLNIFGYNYLCRLVKFAFVYYNNTPEEENDEEFRKLIRSWIIFAKFLKKCRKQFFNDKIDYIKILSDVPNELEEQENDTTMD</sequence>
<dbReference type="Proteomes" id="UP000887578">
    <property type="component" value="Unplaced"/>
</dbReference>
<dbReference type="AlphaFoldDB" id="A0A914Q9H8"/>
<dbReference type="InterPro" id="IPR016197">
    <property type="entry name" value="Chromo-like_dom_sf"/>
</dbReference>
<organism evidence="2 3">
    <name type="scientific">Panagrolaimus davidi</name>
    <dbReference type="NCBI Taxonomy" id="227884"/>
    <lineage>
        <taxon>Eukaryota</taxon>
        <taxon>Metazoa</taxon>
        <taxon>Ecdysozoa</taxon>
        <taxon>Nematoda</taxon>
        <taxon>Chromadorea</taxon>
        <taxon>Rhabditida</taxon>
        <taxon>Tylenchina</taxon>
        <taxon>Panagrolaimomorpha</taxon>
        <taxon>Panagrolaimoidea</taxon>
        <taxon>Panagrolaimidae</taxon>
        <taxon>Panagrolaimus</taxon>
    </lineage>
</organism>
<dbReference type="Gene3D" id="1.10.274.30">
    <property type="entry name" value="MRG domain"/>
    <property type="match status" value="1"/>
</dbReference>
<feature type="domain" description="MRG" evidence="1">
    <location>
        <begin position="204"/>
        <end position="360"/>
    </location>
</feature>
<name>A0A914Q9H8_9BILA</name>
<proteinExistence type="predicted"/>
<reference evidence="3" key="1">
    <citation type="submission" date="2022-11" db="UniProtKB">
        <authorList>
            <consortium name="WormBaseParasite"/>
        </authorList>
    </citation>
    <scope>IDENTIFICATION</scope>
</reference>
<accession>A0A914Q9H8</accession>
<dbReference type="InterPro" id="IPR026541">
    <property type="entry name" value="MRG_dom"/>
</dbReference>
<evidence type="ECO:0000259" key="1">
    <source>
        <dbReference type="Pfam" id="PF05712"/>
    </source>
</evidence>
<dbReference type="WBParaSite" id="PDA_v2.g23810.t1">
    <property type="protein sequence ID" value="PDA_v2.g23810.t1"/>
    <property type="gene ID" value="PDA_v2.g23810"/>
</dbReference>
<dbReference type="Pfam" id="PF05712">
    <property type="entry name" value="MRG"/>
    <property type="match status" value="1"/>
</dbReference>
<keyword evidence="2" id="KW-1185">Reference proteome</keyword>
<evidence type="ECO:0000313" key="3">
    <source>
        <dbReference type="WBParaSite" id="PDA_v2.g23810.t1"/>
    </source>
</evidence>
<evidence type="ECO:0000313" key="2">
    <source>
        <dbReference type="Proteomes" id="UP000887578"/>
    </source>
</evidence>